<dbReference type="InterPro" id="IPR035979">
    <property type="entry name" value="RBD_domain_sf"/>
</dbReference>
<evidence type="ECO:0000313" key="5">
    <source>
        <dbReference type="Proteomes" id="UP000265618"/>
    </source>
</evidence>
<dbReference type="CDD" id="cd00590">
    <property type="entry name" value="RRM_SF"/>
    <property type="match status" value="1"/>
</dbReference>
<organism evidence="4 5">
    <name type="scientific">Kipferlia bialata</name>
    <dbReference type="NCBI Taxonomy" id="797122"/>
    <lineage>
        <taxon>Eukaryota</taxon>
        <taxon>Metamonada</taxon>
        <taxon>Carpediemonas-like organisms</taxon>
        <taxon>Kipferlia</taxon>
    </lineage>
</organism>
<dbReference type="SUPFAM" id="SSF54928">
    <property type="entry name" value="RNA-binding domain, RBD"/>
    <property type="match status" value="1"/>
</dbReference>
<reference evidence="4 5" key="1">
    <citation type="journal article" date="2018" name="PLoS ONE">
        <title>The draft genome of Kipferlia bialata reveals reductive genome evolution in fornicate parasites.</title>
        <authorList>
            <person name="Tanifuji G."/>
            <person name="Takabayashi S."/>
            <person name="Kume K."/>
            <person name="Takagi M."/>
            <person name="Nakayama T."/>
            <person name="Kamikawa R."/>
            <person name="Inagaki Y."/>
            <person name="Hashimoto T."/>
        </authorList>
    </citation>
    <scope>NUCLEOTIDE SEQUENCE [LARGE SCALE GENOMIC DNA]</scope>
    <source>
        <strain evidence="4">NY0173</strain>
    </source>
</reference>
<dbReference type="GO" id="GO:0003723">
    <property type="term" value="F:RNA binding"/>
    <property type="evidence" value="ECO:0007669"/>
    <property type="project" value="UniProtKB-UniRule"/>
</dbReference>
<evidence type="ECO:0000313" key="4">
    <source>
        <dbReference type="EMBL" id="GIQ90487.1"/>
    </source>
</evidence>
<evidence type="ECO:0000256" key="1">
    <source>
        <dbReference type="PROSITE-ProRule" id="PRU00176"/>
    </source>
</evidence>
<dbReference type="PROSITE" id="PS50102">
    <property type="entry name" value="RRM"/>
    <property type="match status" value="1"/>
</dbReference>
<name>A0A9K3D938_9EUKA</name>
<feature type="non-terminal residue" evidence="4">
    <location>
        <position position="1"/>
    </location>
</feature>
<dbReference type="OrthoDB" id="439808at2759"/>
<evidence type="ECO:0000256" key="2">
    <source>
        <dbReference type="SAM" id="MobiDB-lite"/>
    </source>
</evidence>
<dbReference type="EMBL" id="BDIP01006240">
    <property type="protein sequence ID" value="GIQ90487.1"/>
    <property type="molecule type" value="Genomic_DNA"/>
</dbReference>
<dbReference type="InterPro" id="IPR012677">
    <property type="entry name" value="Nucleotide-bd_a/b_plait_sf"/>
</dbReference>
<dbReference type="AlphaFoldDB" id="A0A9K3D938"/>
<dbReference type="Pfam" id="PF00076">
    <property type="entry name" value="RRM_1"/>
    <property type="match status" value="1"/>
</dbReference>
<dbReference type="Proteomes" id="UP000265618">
    <property type="component" value="Unassembled WGS sequence"/>
</dbReference>
<feature type="region of interest" description="Disordered" evidence="2">
    <location>
        <begin position="61"/>
        <end position="101"/>
    </location>
</feature>
<sequence>ASLNRAFSPYGRVEQAKLLFDKGCAFVKMPDQKQCEAAVLATYGRLTIGGKRLNVSFAKRAATGPMPSRPGAPAQAPQAVSQVDRAAQLKVQRRQRASVSKRAISYRSLNDRDLSLME</sequence>
<comment type="caution">
    <text evidence="4">The sequence shown here is derived from an EMBL/GenBank/DDBJ whole genome shotgun (WGS) entry which is preliminary data.</text>
</comment>
<proteinExistence type="predicted"/>
<keyword evidence="1" id="KW-0694">RNA-binding</keyword>
<dbReference type="Gene3D" id="3.30.70.330">
    <property type="match status" value="1"/>
</dbReference>
<keyword evidence="5" id="KW-1185">Reference proteome</keyword>
<protein>
    <recommendedName>
        <fullName evidence="3">RRM domain-containing protein</fullName>
    </recommendedName>
</protein>
<feature type="domain" description="RRM" evidence="3">
    <location>
        <begin position="1"/>
        <end position="60"/>
    </location>
</feature>
<dbReference type="InterPro" id="IPR000504">
    <property type="entry name" value="RRM_dom"/>
</dbReference>
<gene>
    <name evidence="4" type="ORF">KIPB_013295</name>
</gene>
<accession>A0A9K3D938</accession>
<evidence type="ECO:0000259" key="3">
    <source>
        <dbReference type="PROSITE" id="PS50102"/>
    </source>
</evidence>